<dbReference type="AlphaFoldDB" id="A0A8J2QV98"/>
<dbReference type="Pfam" id="PF07898">
    <property type="entry name" value="DUF1676"/>
    <property type="match status" value="1"/>
</dbReference>
<protein>
    <submittedName>
        <fullName evidence="4">(African queen) hypothetical protein</fullName>
    </submittedName>
</protein>
<reference evidence="4" key="1">
    <citation type="submission" date="2021-09" db="EMBL/GenBank/DDBJ databases">
        <authorList>
            <person name="Martin H S."/>
        </authorList>
    </citation>
    <scope>NUCLEOTIDE SEQUENCE</scope>
</reference>
<accession>A0A8J2QV98</accession>
<dbReference type="Proteomes" id="UP000789524">
    <property type="component" value="Unassembled WGS sequence"/>
</dbReference>
<evidence type="ECO:0000256" key="3">
    <source>
        <dbReference type="SAM" id="SignalP"/>
    </source>
</evidence>
<evidence type="ECO:0000313" key="4">
    <source>
        <dbReference type="EMBL" id="CAG9569454.1"/>
    </source>
</evidence>
<evidence type="ECO:0000256" key="1">
    <source>
        <dbReference type="SAM" id="MobiDB-lite"/>
    </source>
</evidence>
<dbReference type="OrthoDB" id="8191402at2759"/>
<feature type="transmembrane region" description="Helical" evidence="2">
    <location>
        <begin position="72"/>
        <end position="93"/>
    </location>
</feature>
<dbReference type="InterPro" id="IPR012464">
    <property type="entry name" value="DUF1676"/>
</dbReference>
<dbReference type="PANTHER" id="PTHR21879:SF17">
    <property type="entry name" value="LD24139P"/>
    <property type="match status" value="1"/>
</dbReference>
<feature type="region of interest" description="Disordered" evidence="1">
    <location>
        <begin position="132"/>
        <end position="170"/>
    </location>
</feature>
<feature type="signal peptide" evidence="3">
    <location>
        <begin position="1"/>
        <end position="16"/>
    </location>
</feature>
<gene>
    <name evidence="4" type="ORF">DCHRY22_LOCUS8851</name>
</gene>
<name>A0A8J2QV98_9NEOP</name>
<sequence>MRVICVLFIVIALCHAAPGPSDEKIEIFSGVTINKNALGEKNLNIKLEAEDLKGAVKTFEEARAKITKYSPLLAGIGVKVVAVVGLLFGALTLLVTKALVIAKLAFLAAAALGLHKYFSGEGFNSISKASGFPTSTQQWASPSASGTSYPYARSVSQDSNDLAYKGQIPS</sequence>
<evidence type="ECO:0000256" key="2">
    <source>
        <dbReference type="SAM" id="Phobius"/>
    </source>
</evidence>
<dbReference type="EMBL" id="CAKASE010000063">
    <property type="protein sequence ID" value="CAG9569454.1"/>
    <property type="molecule type" value="Genomic_DNA"/>
</dbReference>
<feature type="compositionally biased region" description="Polar residues" evidence="1">
    <location>
        <begin position="132"/>
        <end position="160"/>
    </location>
</feature>
<feature type="transmembrane region" description="Helical" evidence="2">
    <location>
        <begin position="100"/>
        <end position="118"/>
    </location>
</feature>
<keyword evidence="2" id="KW-0812">Transmembrane</keyword>
<evidence type="ECO:0000313" key="5">
    <source>
        <dbReference type="Proteomes" id="UP000789524"/>
    </source>
</evidence>
<feature type="chain" id="PRO_5035182485" evidence="3">
    <location>
        <begin position="17"/>
        <end position="170"/>
    </location>
</feature>
<keyword evidence="5" id="KW-1185">Reference proteome</keyword>
<keyword evidence="2" id="KW-1133">Transmembrane helix</keyword>
<dbReference type="GO" id="GO:0016020">
    <property type="term" value="C:membrane"/>
    <property type="evidence" value="ECO:0007669"/>
    <property type="project" value="TreeGrafter"/>
</dbReference>
<comment type="caution">
    <text evidence="4">The sequence shown here is derived from an EMBL/GenBank/DDBJ whole genome shotgun (WGS) entry which is preliminary data.</text>
</comment>
<dbReference type="PANTHER" id="PTHR21879">
    <property type="entry name" value="FI03362P-RELATED-RELATED"/>
    <property type="match status" value="1"/>
</dbReference>
<proteinExistence type="predicted"/>
<keyword evidence="3" id="KW-0732">Signal</keyword>
<organism evidence="4 5">
    <name type="scientific">Danaus chrysippus</name>
    <name type="common">African queen</name>
    <dbReference type="NCBI Taxonomy" id="151541"/>
    <lineage>
        <taxon>Eukaryota</taxon>
        <taxon>Metazoa</taxon>
        <taxon>Ecdysozoa</taxon>
        <taxon>Arthropoda</taxon>
        <taxon>Hexapoda</taxon>
        <taxon>Insecta</taxon>
        <taxon>Pterygota</taxon>
        <taxon>Neoptera</taxon>
        <taxon>Endopterygota</taxon>
        <taxon>Lepidoptera</taxon>
        <taxon>Glossata</taxon>
        <taxon>Ditrysia</taxon>
        <taxon>Papilionoidea</taxon>
        <taxon>Nymphalidae</taxon>
        <taxon>Danainae</taxon>
        <taxon>Danaini</taxon>
        <taxon>Danaina</taxon>
        <taxon>Danaus</taxon>
        <taxon>Anosia</taxon>
    </lineage>
</organism>
<keyword evidence="2" id="KW-0472">Membrane</keyword>